<dbReference type="AlphaFoldDB" id="A0A1G7L383"/>
<evidence type="ECO:0000313" key="2">
    <source>
        <dbReference type="EMBL" id="SDF43540.1"/>
    </source>
</evidence>
<dbReference type="Gene3D" id="3.40.50.1820">
    <property type="entry name" value="alpha/beta hydrolase"/>
    <property type="match status" value="1"/>
</dbReference>
<reference evidence="2 3" key="1">
    <citation type="submission" date="2016-10" db="EMBL/GenBank/DDBJ databases">
        <authorList>
            <person name="de Groot N.N."/>
        </authorList>
    </citation>
    <scope>NUCLEOTIDE SEQUENCE [LARGE SCALE GENOMIC DNA]</scope>
    <source>
        <strain evidence="2 3">DSM 27375</strain>
    </source>
</reference>
<feature type="domain" description="AB hydrolase-1" evidence="1">
    <location>
        <begin position="5"/>
        <end position="240"/>
    </location>
</feature>
<gene>
    <name evidence="2" type="ORF">SAMN04488117_104136</name>
</gene>
<evidence type="ECO:0000259" key="1">
    <source>
        <dbReference type="Pfam" id="PF12697"/>
    </source>
</evidence>
<dbReference type="InterPro" id="IPR029058">
    <property type="entry name" value="AB_hydrolase_fold"/>
</dbReference>
<dbReference type="Pfam" id="PF12697">
    <property type="entry name" value="Abhydrolase_6"/>
    <property type="match status" value="1"/>
</dbReference>
<dbReference type="InterPro" id="IPR050228">
    <property type="entry name" value="Carboxylesterase_BioH"/>
</dbReference>
<proteinExistence type="predicted"/>
<dbReference type="EMBL" id="FNBL01000004">
    <property type="protein sequence ID" value="SDF43540.1"/>
    <property type="molecule type" value="Genomic_DNA"/>
</dbReference>
<dbReference type="PANTHER" id="PTHR43194">
    <property type="entry name" value="HYDROLASE ALPHA/BETA FOLD FAMILY"/>
    <property type="match status" value="1"/>
</dbReference>
<dbReference type="Proteomes" id="UP000182284">
    <property type="component" value="Unassembled WGS sequence"/>
</dbReference>
<dbReference type="PANTHER" id="PTHR43194:SF5">
    <property type="entry name" value="PIMELOYL-[ACYL-CARRIER PROTEIN] METHYL ESTER ESTERASE"/>
    <property type="match status" value="1"/>
</dbReference>
<accession>A0A1G7L383</accession>
<sequence length="262" mass="29018">MTVPVLFLHGWAMNGALFDDIAGRLGTDFDCHAPDLPGHGSRAAAEPSLDNCAAVARQWIERLDRPLLVGWSMGAAVAWRHLFRHGTDGLRGLVTIDMSPRMLPDANWDLGLIGQSPAAILTTSEKIVPRWSVMAERIACNMYARDSEPTVSRETIRDLLLAQDPERLRALWDDLTAMDERRTMAGINIPYLVCTGARSRLYSQEVAHWIAAQAGQARVARFDHSGHSPHLEEPEAFSDALRRFVAREGLAQMVSEQEGDTP</sequence>
<evidence type="ECO:0000313" key="3">
    <source>
        <dbReference type="Proteomes" id="UP000182284"/>
    </source>
</evidence>
<protein>
    <submittedName>
        <fullName evidence="2">Pimeloyl-ACP methyl ester carboxylesterase</fullName>
    </submittedName>
</protein>
<dbReference type="InterPro" id="IPR000073">
    <property type="entry name" value="AB_hydrolase_1"/>
</dbReference>
<dbReference type="SUPFAM" id="SSF53474">
    <property type="entry name" value="alpha/beta-Hydrolases"/>
    <property type="match status" value="1"/>
</dbReference>
<organism evidence="2 3">
    <name type="scientific">Celeribacter baekdonensis</name>
    <dbReference type="NCBI Taxonomy" id="875171"/>
    <lineage>
        <taxon>Bacteria</taxon>
        <taxon>Pseudomonadati</taxon>
        <taxon>Pseudomonadota</taxon>
        <taxon>Alphaproteobacteria</taxon>
        <taxon>Rhodobacterales</taxon>
        <taxon>Roseobacteraceae</taxon>
        <taxon>Celeribacter</taxon>
    </lineage>
</organism>
<name>A0A1G7L383_9RHOB</name>